<dbReference type="Proteomes" id="UP000700596">
    <property type="component" value="Unassembled WGS sequence"/>
</dbReference>
<dbReference type="PANTHER" id="PTHR35394">
    <property type="entry name" value="DUF3176 DOMAIN-CONTAINING PROTEIN"/>
    <property type="match status" value="1"/>
</dbReference>
<organism evidence="3 4">
    <name type="scientific">Dendryphion nanum</name>
    <dbReference type="NCBI Taxonomy" id="256645"/>
    <lineage>
        <taxon>Eukaryota</taxon>
        <taxon>Fungi</taxon>
        <taxon>Dikarya</taxon>
        <taxon>Ascomycota</taxon>
        <taxon>Pezizomycotina</taxon>
        <taxon>Dothideomycetes</taxon>
        <taxon>Pleosporomycetidae</taxon>
        <taxon>Pleosporales</taxon>
        <taxon>Torulaceae</taxon>
        <taxon>Dendryphion</taxon>
    </lineage>
</organism>
<dbReference type="Pfam" id="PF11374">
    <property type="entry name" value="DUF3176"/>
    <property type="match status" value="1"/>
</dbReference>
<evidence type="ECO:0000256" key="2">
    <source>
        <dbReference type="SAM" id="Phobius"/>
    </source>
</evidence>
<gene>
    <name evidence="3" type="ORF">B0J11DRAFT_471908</name>
</gene>
<proteinExistence type="predicted"/>
<accession>A0A9P9IBS2</accession>
<keyword evidence="2" id="KW-0472">Membrane</keyword>
<feature type="transmembrane region" description="Helical" evidence="2">
    <location>
        <begin position="685"/>
        <end position="704"/>
    </location>
</feature>
<dbReference type="InterPro" id="IPR021514">
    <property type="entry name" value="DUF3176"/>
</dbReference>
<protein>
    <recommendedName>
        <fullName evidence="5">DUF3176 domain containing protein</fullName>
    </recommendedName>
</protein>
<evidence type="ECO:0000313" key="4">
    <source>
        <dbReference type="Proteomes" id="UP000700596"/>
    </source>
</evidence>
<dbReference type="EMBL" id="JAGMWT010000018">
    <property type="protein sequence ID" value="KAH7113750.1"/>
    <property type="molecule type" value="Genomic_DNA"/>
</dbReference>
<keyword evidence="2" id="KW-1133">Transmembrane helix</keyword>
<name>A0A9P9IBS2_9PLEO</name>
<keyword evidence="2" id="KW-0812">Transmembrane</keyword>
<dbReference type="OrthoDB" id="5376804at2759"/>
<dbReference type="PANTHER" id="PTHR35394:SF5">
    <property type="entry name" value="DUF3176 DOMAIN-CONTAINING PROTEIN"/>
    <property type="match status" value="1"/>
</dbReference>
<feature type="region of interest" description="Disordered" evidence="1">
    <location>
        <begin position="1"/>
        <end position="74"/>
    </location>
</feature>
<keyword evidence="4" id="KW-1185">Reference proteome</keyword>
<feature type="compositionally biased region" description="Basic and acidic residues" evidence="1">
    <location>
        <begin position="29"/>
        <end position="38"/>
    </location>
</feature>
<sequence length="785" mass="87921">MAYPPQLPRSATILSHPLQEPSHASPLQQDRRYPKDINRPPPPSYKTSAYATAQPLHNSTQRTSAHRESTYADTCTRRQHRVGFRYFRRYKFQKKKDSARPEPTAGLGLDADTWRANETVDEKHVLKSTDTNIAQWIEKKVWHYNSSGGVIRRWLLEIISWVVSAASMTAILIILLHVEGKRVPQWPLSQTLNILSRVVSGALILPVSEAIGQLKWNWFQEESKKMWDFEIFDNASRGPWGSFLLLIRTKGRTLASLGAAVTLLALALDPFFQQVTVFPDRWVKVGMGAIPIVTEFQPNYISLFKGGKPQSFVDSGFRSAVSKFFWENGSQPVPFGSGVRANIPVSCPTGNCTWDLYETLGYCSKCVEVKSLLSQFTCQDSALDWFPNLPSDLLSNFTGPRGIACGYYLNVSSATATLMSGYSLDKNTSSPGPALLSRVMPLLTVPLRKPLFGGSIHFKDIQNPVTDILVVSATGGAESVYRNETPVAHECVLYWCVKTIHSIYESGRYQESVIESFFNSTPREFPWNNSHIITETSNGTIFTQYKQDITIQAPRNRILTTETGVKLQFGSYNETTSANITVASFGLARQPIVATIQVFDEIAPSFYTVDKLSTAPMMRDTLYIKGTASTRSILSNPWLPPNNISQHMERLATAATDYMRSSISHQMIAGDAWNVQQFVEVHWEWLTLQLIVILLTLIFLIATVRKTAKAKDQVGVWKSSALATLVHGGLSEDMKRQIKPSPNIGTPRAKARRLRVQLFPNKGWRVSGKFSPTIPLRNQPPPGWI</sequence>
<evidence type="ECO:0000256" key="1">
    <source>
        <dbReference type="SAM" id="MobiDB-lite"/>
    </source>
</evidence>
<evidence type="ECO:0000313" key="3">
    <source>
        <dbReference type="EMBL" id="KAH7113750.1"/>
    </source>
</evidence>
<evidence type="ECO:0008006" key="5">
    <source>
        <dbReference type="Google" id="ProtNLM"/>
    </source>
</evidence>
<feature type="compositionally biased region" description="Polar residues" evidence="1">
    <location>
        <begin position="45"/>
        <end position="63"/>
    </location>
</feature>
<reference evidence="3" key="1">
    <citation type="journal article" date="2021" name="Nat. Commun.">
        <title>Genetic determinants of endophytism in the Arabidopsis root mycobiome.</title>
        <authorList>
            <person name="Mesny F."/>
            <person name="Miyauchi S."/>
            <person name="Thiergart T."/>
            <person name="Pickel B."/>
            <person name="Atanasova L."/>
            <person name="Karlsson M."/>
            <person name="Huettel B."/>
            <person name="Barry K.W."/>
            <person name="Haridas S."/>
            <person name="Chen C."/>
            <person name="Bauer D."/>
            <person name="Andreopoulos W."/>
            <person name="Pangilinan J."/>
            <person name="LaButti K."/>
            <person name="Riley R."/>
            <person name="Lipzen A."/>
            <person name="Clum A."/>
            <person name="Drula E."/>
            <person name="Henrissat B."/>
            <person name="Kohler A."/>
            <person name="Grigoriev I.V."/>
            <person name="Martin F.M."/>
            <person name="Hacquard S."/>
        </authorList>
    </citation>
    <scope>NUCLEOTIDE SEQUENCE</scope>
    <source>
        <strain evidence="3">MPI-CAGE-CH-0243</strain>
    </source>
</reference>
<comment type="caution">
    <text evidence="3">The sequence shown here is derived from an EMBL/GenBank/DDBJ whole genome shotgun (WGS) entry which is preliminary data.</text>
</comment>
<dbReference type="AlphaFoldDB" id="A0A9P9IBS2"/>